<gene>
    <name evidence="2" type="ORF">P025_gp03</name>
</gene>
<evidence type="ECO:0000256" key="1">
    <source>
        <dbReference type="SAM" id="Phobius"/>
    </source>
</evidence>
<reference evidence="2 3" key="1">
    <citation type="journal article" date="2019" name="Environ. Microbiol.">
        <title>Pelagiphages in the Podoviridae family integrate into host genomes.</title>
        <authorList>
            <person name="Zhao Y."/>
            <person name="Qin F."/>
            <person name="Zhang R."/>
            <person name="Giovannoni S.J."/>
            <person name="Zhang Z."/>
            <person name="Sun J."/>
            <person name="Du S."/>
            <person name="Rensing C."/>
        </authorList>
    </citation>
    <scope>NUCLEOTIDE SEQUENCE [LARGE SCALE GENOMIC DNA]</scope>
</reference>
<protein>
    <submittedName>
        <fullName evidence="2">Uncharacterized protein</fullName>
    </submittedName>
</protein>
<keyword evidence="1" id="KW-1133">Transmembrane helix</keyword>
<keyword evidence="3" id="KW-1185">Reference proteome</keyword>
<sequence>MTIVERIIMMLIMNVAKAYCGLWYFLRCRLLRRNLDLDYHIFTFDMPEGNDAPFFAKVVESNSAYEKTSAVKIGNVCIRYTEEKLVRLSDVAELNSTEPEIIIRHTLINYLNKQAHHNPSIIQTRTKENDDTSKQVNLKY</sequence>
<evidence type="ECO:0000313" key="2">
    <source>
        <dbReference type="EMBL" id="AXH71677.1"/>
    </source>
</evidence>
<feature type="transmembrane region" description="Helical" evidence="1">
    <location>
        <begin position="6"/>
        <end position="26"/>
    </location>
</feature>
<name>A0A4Y1NU26_9CAUD</name>
<organism evidence="2 3">
    <name type="scientific">Pelagibacter phage HTVC025P</name>
    <dbReference type="NCBI Taxonomy" id="2259657"/>
    <lineage>
        <taxon>Viruses</taxon>
        <taxon>Duplodnaviria</taxon>
        <taxon>Heunggongvirae</taxon>
        <taxon>Uroviricota</taxon>
        <taxon>Caudoviricetes</taxon>
        <taxon>Autographivirales</taxon>
        <taxon>Autographivirales incertae sedis</taxon>
        <taxon>Thoosavirus</taxon>
        <taxon>Thoosavirus HTVC025P</taxon>
    </lineage>
</organism>
<proteinExistence type="predicted"/>
<keyword evidence="1" id="KW-0472">Membrane</keyword>
<evidence type="ECO:0000313" key="3">
    <source>
        <dbReference type="Proteomes" id="UP000320575"/>
    </source>
</evidence>
<dbReference type="EMBL" id="MH598799">
    <property type="protein sequence ID" value="AXH71677.1"/>
    <property type="molecule type" value="Genomic_DNA"/>
</dbReference>
<keyword evidence="1" id="KW-0812">Transmembrane</keyword>
<accession>A0A4Y1NU26</accession>
<dbReference type="Proteomes" id="UP000320575">
    <property type="component" value="Segment"/>
</dbReference>